<dbReference type="OrthoDB" id="4062651at2759"/>
<organism evidence="1 2">
    <name type="scientific">Thelonectria olida</name>
    <dbReference type="NCBI Taxonomy" id="1576542"/>
    <lineage>
        <taxon>Eukaryota</taxon>
        <taxon>Fungi</taxon>
        <taxon>Dikarya</taxon>
        <taxon>Ascomycota</taxon>
        <taxon>Pezizomycotina</taxon>
        <taxon>Sordariomycetes</taxon>
        <taxon>Hypocreomycetidae</taxon>
        <taxon>Hypocreales</taxon>
        <taxon>Nectriaceae</taxon>
        <taxon>Thelonectria</taxon>
    </lineage>
</organism>
<dbReference type="EMBL" id="JAGPYM010000023">
    <property type="protein sequence ID" value="KAH6883550.1"/>
    <property type="molecule type" value="Genomic_DNA"/>
</dbReference>
<comment type="caution">
    <text evidence="1">The sequence shown here is derived from an EMBL/GenBank/DDBJ whole genome shotgun (WGS) entry which is preliminary data.</text>
</comment>
<dbReference type="AlphaFoldDB" id="A0A9P8VZX2"/>
<name>A0A9P8VZX2_9HYPO</name>
<evidence type="ECO:0008006" key="3">
    <source>
        <dbReference type="Google" id="ProtNLM"/>
    </source>
</evidence>
<reference evidence="1 2" key="1">
    <citation type="journal article" date="2021" name="Nat. Commun.">
        <title>Genetic determinants of endophytism in the Arabidopsis root mycobiome.</title>
        <authorList>
            <person name="Mesny F."/>
            <person name="Miyauchi S."/>
            <person name="Thiergart T."/>
            <person name="Pickel B."/>
            <person name="Atanasova L."/>
            <person name="Karlsson M."/>
            <person name="Huettel B."/>
            <person name="Barry K.W."/>
            <person name="Haridas S."/>
            <person name="Chen C."/>
            <person name="Bauer D."/>
            <person name="Andreopoulos W."/>
            <person name="Pangilinan J."/>
            <person name="LaButti K."/>
            <person name="Riley R."/>
            <person name="Lipzen A."/>
            <person name="Clum A."/>
            <person name="Drula E."/>
            <person name="Henrissat B."/>
            <person name="Kohler A."/>
            <person name="Grigoriev I.V."/>
            <person name="Martin F.M."/>
            <person name="Hacquard S."/>
        </authorList>
    </citation>
    <scope>NUCLEOTIDE SEQUENCE [LARGE SCALE GENOMIC DNA]</scope>
    <source>
        <strain evidence="1 2">MPI-CAGE-CH-0241</strain>
    </source>
</reference>
<sequence length="609" mass="68862">MDCRISKGFNISNSLRKHFVFPSAGYVPFPNTKGYAEYDDTPTQSKARSTSSWDIEYASFGIVYAAVPTYLPNLSPGRIDVVIPDQTDWPPSLWNKLDARDSVHVSGSGIASLGIAAYLCDGLQHWANTLDDFTNVYGNLSFGSSLRLTNLTEDAKDLEFIIQPNEALKASGVFLSAKELRSQWGLDESDMPPTVSYTNLSRIRQLSGEVILVSLPHDIESADKKSGSVMVFKSSKNIPSKIYHEIKILLSMPPLKTVIGRPNFLVTIPNSQAVCGFLTTYHTGGDLSNVLTERRLAGTLTFDQQFSWAWDLASSLIHIKDSSTKFYSDLRMDQIVLSPNSDGTETAILLDFEQSRNIYNWAPPEIYYLEWIAELGNKHYIRCNGLPRDTLDKYGGILNRYLLSRDYPLPLASIPELYDNPEHGWYWPWLKSSPSERESGMVYMLGKALWCIFEGIGDADIVLGRSSINDGEIRFPKFLRTPPAIQDLIRNCTAGAREWLDGPIKIYRREGKVFPLGKTGLHGEPEGTFEETKETIKFFWWEEMRKAEEFVEARMRYDIKKASEKDLKLLHYLKRPTLEKVLTTLETTGSKYGNLSCIIDRDLSRASRL</sequence>
<dbReference type="InterPro" id="IPR011009">
    <property type="entry name" value="Kinase-like_dom_sf"/>
</dbReference>
<evidence type="ECO:0000313" key="2">
    <source>
        <dbReference type="Proteomes" id="UP000777438"/>
    </source>
</evidence>
<proteinExistence type="predicted"/>
<protein>
    <recommendedName>
        <fullName evidence="3">Protein kinase domain-containing protein</fullName>
    </recommendedName>
</protein>
<evidence type="ECO:0000313" key="1">
    <source>
        <dbReference type="EMBL" id="KAH6883550.1"/>
    </source>
</evidence>
<keyword evidence="2" id="KW-1185">Reference proteome</keyword>
<dbReference type="SUPFAM" id="SSF56112">
    <property type="entry name" value="Protein kinase-like (PK-like)"/>
    <property type="match status" value="1"/>
</dbReference>
<dbReference type="Proteomes" id="UP000777438">
    <property type="component" value="Unassembled WGS sequence"/>
</dbReference>
<gene>
    <name evidence="1" type="ORF">B0T10DRAFT_565139</name>
</gene>
<accession>A0A9P8VZX2</accession>